<keyword evidence="2 5" id="KW-0963">Cytoplasm</keyword>
<comment type="caution">
    <text evidence="5">Lacks conserved residue(s) required for the propagation of feature annotation.</text>
</comment>
<keyword evidence="3 5" id="KW-0378">Hydrolase</keyword>
<evidence type="ECO:0000313" key="7">
    <source>
        <dbReference type="Proteomes" id="UP000811282"/>
    </source>
</evidence>
<dbReference type="RefSeq" id="WP_215671376.1">
    <property type="nucleotide sequence ID" value="NZ_JAFJYC010000004.1"/>
</dbReference>
<dbReference type="PIRSF" id="PIRSF006305">
    <property type="entry name" value="Maf"/>
    <property type="match status" value="1"/>
</dbReference>
<dbReference type="EMBL" id="JAFJYC010000004">
    <property type="protein sequence ID" value="MBT9433459.1"/>
    <property type="molecule type" value="Genomic_DNA"/>
</dbReference>
<dbReference type="Gene3D" id="3.90.950.10">
    <property type="match status" value="1"/>
</dbReference>
<feature type="site" description="Important for substrate specificity" evidence="5">
    <location>
        <position position="154"/>
    </location>
</feature>
<comment type="cofactor">
    <cofactor evidence="5">
        <name>a divalent metal cation</name>
        <dbReference type="ChEBI" id="CHEBI:60240"/>
    </cofactor>
</comment>
<dbReference type="Proteomes" id="UP000811282">
    <property type="component" value="Unassembled WGS sequence"/>
</dbReference>
<evidence type="ECO:0000256" key="2">
    <source>
        <dbReference type="ARBA" id="ARBA00022490"/>
    </source>
</evidence>
<dbReference type="EC" id="3.6.1.-" evidence="5"/>
<evidence type="ECO:0000256" key="4">
    <source>
        <dbReference type="ARBA" id="ARBA00023080"/>
    </source>
</evidence>
<dbReference type="Pfam" id="PF02545">
    <property type="entry name" value="Maf"/>
    <property type="match status" value="1"/>
</dbReference>
<comment type="caution">
    <text evidence="6">The sequence shown here is derived from an EMBL/GenBank/DDBJ whole genome shotgun (WGS) entry which is preliminary data.</text>
</comment>
<dbReference type="SUPFAM" id="SSF52972">
    <property type="entry name" value="ITPase-like"/>
    <property type="match status" value="1"/>
</dbReference>
<feature type="site" description="Important for substrate specificity" evidence="5">
    <location>
        <position position="70"/>
    </location>
</feature>
<feature type="site" description="Important for substrate specificity" evidence="5">
    <location>
        <position position="12"/>
    </location>
</feature>
<evidence type="ECO:0000313" key="6">
    <source>
        <dbReference type="EMBL" id="MBT9433459.1"/>
    </source>
</evidence>
<organism evidence="6 7">
    <name type="scientific">Candidatus Sodalis endolongispinus</name>
    <dbReference type="NCBI Taxonomy" id="2812662"/>
    <lineage>
        <taxon>Bacteria</taxon>
        <taxon>Pseudomonadati</taxon>
        <taxon>Pseudomonadota</taxon>
        <taxon>Gammaproteobacteria</taxon>
        <taxon>Enterobacterales</taxon>
        <taxon>Bruguierivoracaceae</taxon>
        <taxon>Sodalis</taxon>
    </lineage>
</organism>
<name>A0ABS5YEU0_9GAMM</name>
<protein>
    <recommendedName>
        <fullName evidence="5">7-methyl-GTP pyrophosphatase</fullName>
        <shortName evidence="5">m(7)GTP pyrophosphatase</shortName>
        <ecNumber evidence="5">3.6.1.-</ecNumber>
    </recommendedName>
</protein>
<evidence type="ECO:0000256" key="1">
    <source>
        <dbReference type="ARBA" id="ARBA00004496"/>
    </source>
</evidence>
<accession>A0ABS5YEU0</accession>
<comment type="similarity">
    <text evidence="5">Belongs to the Maf family. YceF subfamily.</text>
</comment>
<feature type="active site" description="Proton acceptor" evidence="5">
    <location>
        <position position="69"/>
    </location>
</feature>
<dbReference type="PANTHER" id="PTHR43213">
    <property type="entry name" value="BIFUNCTIONAL DTTP/UTP PYROPHOSPHATASE/METHYLTRANSFERASE PROTEIN-RELATED"/>
    <property type="match status" value="1"/>
</dbReference>
<dbReference type="NCBIfam" id="TIGR00172">
    <property type="entry name" value="maf"/>
    <property type="match status" value="1"/>
</dbReference>
<comment type="catalytic activity">
    <reaction evidence="5">
        <text>N(7)-methyl-GTP + H2O = N(7)-methyl-GMP + diphosphate + H(+)</text>
        <dbReference type="Rhea" id="RHEA:58744"/>
        <dbReference type="ChEBI" id="CHEBI:15377"/>
        <dbReference type="ChEBI" id="CHEBI:15378"/>
        <dbReference type="ChEBI" id="CHEBI:33019"/>
        <dbReference type="ChEBI" id="CHEBI:58285"/>
        <dbReference type="ChEBI" id="CHEBI:87133"/>
    </reaction>
</comment>
<comment type="function">
    <text evidence="5">Nucleoside triphosphate pyrophosphatase that hydrolyzes 7-methyl-GTP (m(7)GTP). May have a dual role in cell division arrest and in preventing the incorporation of modified nucleotides into cellular nucleic acids.</text>
</comment>
<dbReference type="CDD" id="cd00555">
    <property type="entry name" value="Maf"/>
    <property type="match status" value="1"/>
</dbReference>
<dbReference type="HAMAP" id="MF_00528">
    <property type="entry name" value="Maf"/>
    <property type="match status" value="1"/>
</dbReference>
<evidence type="ECO:0000256" key="5">
    <source>
        <dbReference type="HAMAP-Rule" id="MF_00528"/>
    </source>
</evidence>
<keyword evidence="4 5" id="KW-0546">Nucleotide metabolism</keyword>
<reference evidence="6 7" key="1">
    <citation type="journal article" date="2021" name="Genome Biol. Evol.">
        <title>The evolution of interdependence in a four-way mealybug symbiosis.</title>
        <authorList>
            <person name="Garber A.I."/>
            <person name="Kupper M."/>
            <person name="Laetsch D.R."/>
            <person name="Weldon S.R."/>
            <person name="Ladinsky M.S."/>
            <person name="Bjorkman P.J."/>
            <person name="McCutcheon J.P."/>
        </authorList>
    </citation>
    <scope>NUCLEOTIDE SEQUENCE [LARGE SCALE GENOMIC DNA]</scope>
    <source>
        <strain evidence="6">SOD</strain>
    </source>
</reference>
<evidence type="ECO:0000256" key="3">
    <source>
        <dbReference type="ARBA" id="ARBA00022801"/>
    </source>
</evidence>
<gene>
    <name evidence="6" type="primary">maf</name>
    <name evidence="6" type="ORF">JZM24_17660</name>
</gene>
<dbReference type="PANTHER" id="PTHR43213:SF10">
    <property type="entry name" value="7-METHYL-GTP PYROPHOSPHATASE"/>
    <property type="match status" value="1"/>
</dbReference>
<keyword evidence="7" id="KW-1185">Reference proteome</keyword>
<dbReference type="InterPro" id="IPR029001">
    <property type="entry name" value="ITPase-like_fam"/>
</dbReference>
<comment type="subcellular location">
    <subcellularLocation>
        <location evidence="1 5">Cytoplasm</location>
    </subcellularLocation>
</comment>
<proteinExistence type="inferred from homology"/>
<sequence length="196" mass="21308">MNKLVLAYSSPYRRALLEKLSIPFAFHAPDIDETHLAGEDAAKMVQRLAIAKAQALAEHYPRHLIIGADQCCVLDGQIAWKPLTQANAIAQLTRARGKAVTFYTGLALLNSASGRLQACTEPFVVHFRALEDAEIAGYVHLEQPLHCAGSFQCEGLGIALFEALEGRDPNTLIGLPLLALAGMLRREGVNPLRGNR</sequence>
<dbReference type="InterPro" id="IPR003697">
    <property type="entry name" value="Maf-like"/>
</dbReference>